<dbReference type="PROSITE" id="PS51462">
    <property type="entry name" value="NUDIX"/>
    <property type="match status" value="1"/>
</dbReference>
<dbReference type="CDD" id="cd02883">
    <property type="entry name" value="NUDIX_Hydrolase"/>
    <property type="match status" value="1"/>
</dbReference>
<organism evidence="2 3">
    <name type="scientific">Streptomyces monashensis</name>
    <dbReference type="NCBI Taxonomy" id="1678012"/>
    <lineage>
        <taxon>Bacteria</taxon>
        <taxon>Bacillati</taxon>
        <taxon>Actinomycetota</taxon>
        <taxon>Actinomycetes</taxon>
        <taxon>Kitasatosporales</taxon>
        <taxon>Streptomycetaceae</taxon>
        <taxon>Streptomyces</taxon>
    </lineage>
</organism>
<protein>
    <submittedName>
        <fullName evidence="2">NUDIX hydrolase</fullName>
    </submittedName>
</protein>
<dbReference type="InterPro" id="IPR015797">
    <property type="entry name" value="NUDIX_hydrolase-like_dom_sf"/>
</dbReference>
<dbReference type="Pfam" id="PF00293">
    <property type="entry name" value="NUDIX"/>
    <property type="match status" value="1"/>
</dbReference>
<sequence>MELLPAARLRLVETALPALSGPHRSAMDEVWQKAVRANPALFDGPAAALVGVDRDGADGLVLTWARATYRYRALRHVPGAPALSSLFVAVLQPADDGRLMVGRMSPPTAAPGRWQLPGGTVEPPDGTGELDLAALCAHAARELAEETGSDTPPEALTRWLATRGERGSVGVLFLAPPRPAQELYDRYAELVAAETARGDDPEFDRIELVGPAPDLSGLPGPHVDYLHPVLCHYADN</sequence>
<dbReference type="EMBL" id="MLYO01000093">
    <property type="protein sequence ID" value="OIJ89860.1"/>
    <property type="molecule type" value="Genomic_DNA"/>
</dbReference>
<dbReference type="Gene3D" id="3.90.79.10">
    <property type="entry name" value="Nucleoside Triphosphate Pyrophosphohydrolase"/>
    <property type="match status" value="1"/>
</dbReference>
<gene>
    <name evidence="2" type="ORF">BIV23_41320</name>
</gene>
<reference evidence="2 3" key="1">
    <citation type="submission" date="2016-10" db="EMBL/GenBank/DDBJ databases">
        <title>Genome sequence of Streptomyces sp. MUSC 1.</title>
        <authorList>
            <person name="Lee L.-H."/>
            <person name="Ser H.-L."/>
            <person name="Law J.W.-F."/>
        </authorList>
    </citation>
    <scope>NUCLEOTIDE SEQUENCE [LARGE SCALE GENOMIC DNA]</scope>
    <source>
        <strain evidence="2 3">MUSC 1</strain>
    </source>
</reference>
<dbReference type="Proteomes" id="UP000179642">
    <property type="component" value="Unassembled WGS sequence"/>
</dbReference>
<keyword evidence="3" id="KW-1185">Reference proteome</keyword>
<name>A0A1S2P860_9ACTN</name>
<dbReference type="AlphaFoldDB" id="A0A1S2P860"/>
<comment type="caution">
    <text evidence="2">The sequence shown here is derived from an EMBL/GenBank/DDBJ whole genome shotgun (WGS) entry which is preliminary data.</text>
</comment>
<evidence type="ECO:0000313" key="3">
    <source>
        <dbReference type="Proteomes" id="UP000179642"/>
    </source>
</evidence>
<keyword evidence="2" id="KW-0378">Hydrolase</keyword>
<dbReference type="InterPro" id="IPR000086">
    <property type="entry name" value="NUDIX_hydrolase_dom"/>
</dbReference>
<dbReference type="GO" id="GO:0016787">
    <property type="term" value="F:hydrolase activity"/>
    <property type="evidence" value="ECO:0007669"/>
    <property type="project" value="UniProtKB-KW"/>
</dbReference>
<dbReference type="SUPFAM" id="SSF55811">
    <property type="entry name" value="Nudix"/>
    <property type="match status" value="1"/>
</dbReference>
<evidence type="ECO:0000259" key="1">
    <source>
        <dbReference type="PROSITE" id="PS51462"/>
    </source>
</evidence>
<proteinExistence type="predicted"/>
<evidence type="ECO:0000313" key="2">
    <source>
        <dbReference type="EMBL" id="OIJ89860.1"/>
    </source>
</evidence>
<accession>A0A1S2P860</accession>
<feature type="domain" description="Nudix hydrolase" evidence="1">
    <location>
        <begin position="81"/>
        <end position="231"/>
    </location>
</feature>